<sequence length="77" mass="8108">MPLSTVAPPAENNSVSSSISLAQQAEQQAREAADVAAKNLSKAAWGTLITLLISGALNFAIGRFALTSRNRRIATLR</sequence>
<dbReference type="RefSeq" id="WP_340611062.1">
    <property type="nucleotide sequence ID" value="NZ_CP177040.1"/>
</dbReference>
<feature type="region of interest" description="Disordered" evidence="1">
    <location>
        <begin position="1"/>
        <end position="21"/>
    </location>
</feature>
<keyword evidence="2" id="KW-0812">Transmembrane</keyword>
<evidence type="ECO:0000313" key="4">
    <source>
        <dbReference type="Proteomes" id="UP001386972"/>
    </source>
</evidence>
<keyword evidence="2" id="KW-0472">Membrane</keyword>
<reference evidence="3 4" key="1">
    <citation type="submission" date="2024-03" db="EMBL/GenBank/DDBJ databases">
        <title>Screening, Identification and Application of a Plant Lactobacillus Strain.</title>
        <authorList>
            <person name="Li Y.L."/>
        </authorList>
    </citation>
    <scope>NUCLEOTIDE SEQUENCE [LARGE SCALE GENOMIC DNA]</scope>
    <source>
        <strain evidence="3 4">JDB</strain>
    </source>
</reference>
<comment type="caution">
    <text evidence="3">The sequence shown here is derived from an EMBL/GenBank/DDBJ whole genome shotgun (WGS) entry which is preliminary data.</text>
</comment>
<evidence type="ECO:0000313" key="3">
    <source>
        <dbReference type="EMBL" id="MEK2608456.1"/>
    </source>
</evidence>
<feature type="transmembrane region" description="Helical" evidence="2">
    <location>
        <begin position="43"/>
        <end position="66"/>
    </location>
</feature>
<feature type="compositionally biased region" description="Polar residues" evidence="1">
    <location>
        <begin position="11"/>
        <end position="21"/>
    </location>
</feature>
<name>A0ABU8ZWS5_9PSED</name>
<dbReference type="EMBL" id="JBBNAW010000002">
    <property type="protein sequence ID" value="MEK2608456.1"/>
    <property type="molecule type" value="Genomic_DNA"/>
</dbReference>
<evidence type="ECO:0000256" key="2">
    <source>
        <dbReference type="SAM" id="Phobius"/>
    </source>
</evidence>
<keyword evidence="2" id="KW-1133">Transmembrane helix</keyword>
<organism evidence="3 4">
    <name type="scientific">Pseudomonas shirazensis</name>
    <dbReference type="NCBI Taxonomy" id="2745494"/>
    <lineage>
        <taxon>Bacteria</taxon>
        <taxon>Pseudomonadati</taxon>
        <taxon>Pseudomonadota</taxon>
        <taxon>Gammaproteobacteria</taxon>
        <taxon>Pseudomonadales</taxon>
        <taxon>Pseudomonadaceae</taxon>
        <taxon>Pseudomonas</taxon>
    </lineage>
</organism>
<accession>A0ABU8ZWS5</accession>
<evidence type="ECO:0000256" key="1">
    <source>
        <dbReference type="SAM" id="MobiDB-lite"/>
    </source>
</evidence>
<gene>
    <name evidence="3" type="ORF">WLF18_04980</name>
</gene>
<protein>
    <submittedName>
        <fullName evidence="3">Uncharacterized protein</fullName>
    </submittedName>
</protein>
<keyword evidence="4" id="KW-1185">Reference proteome</keyword>
<dbReference type="Proteomes" id="UP001386972">
    <property type="component" value="Unassembled WGS sequence"/>
</dbReference>
<proteinExistence type="predicted"/>